<protein>
    <submittedName>
        <fullName evidence="1">Uncharacterized protein</fullName>
    </submittedName>
</protein>
<dbReference type="InterPro" id="IPR048925">
    <property type="entry name" value="RdfA"/>
</dbReference>
<dbReference type="EMBL" id="FOCX01000019">
    <property type="protein sequence ID" value="SEO78313.1"/>
    <property type="molecule type" value="Genomic_DNA"/>
</dbReference>
<dbReference type="OrthoDB" id="304916at2157"/>
<gene>
    <name evidence="1" type="ORF">SAMN05216388_101942</name>
</gene>
<sequence>MTETDCQCKVGRGVDAFGLEGIHDELARGWCGDGRERQSLRELADHFNRRLLRSAVESADEAPLSGEVSNLYRLLTADDVSSGVRTQTRGRLETAGVPVDEVESAFVSHQTVHTHLTECLGISRETSEDDPDARRRADRDRIRALQSRTEAVTTDALERLRESDALAIEGFDVLVDVNVLCDECGRQHDVGALLDDGGCDCKV</sequence>
<organism evidence="1 2">
    <name type="scientific">Halorientalis persicus</name>
    <dbReference type="NCBI Taxonomy" id="1367881"/>
    <lineage>
        <taxon>Archaea</taxon>
        <taxon>Methanobacteriati</taxon>
        <taxon>Methanobacteriota</taxon>
        <taxon>Stenosarchaea group</taxon>
        <taxon>Halobacteria</taxon>
        <taxon>Halobacteriales</taxon>
        <taxon>Haloarculaceae</taxon>
        <taxon>Halorientalis</taxon>
    </lineage>
</organism>
<dbReference type="Pfam" id="PF21811">
    <property type="entry name" value="RdfA"/>
    <property type="match status" value="1"/>
</dbReference>
<name>A0A1H8SJE4_9EURY</name>
<dbReference type="AlphaFoldDB" id="A0A1H8SJE4"/>
<evidence type="ECO:0000313" key="2">
    <source>
        <dbReference type="Proteomes" id="UP000198775"/>
    </source>
</evidence>
<keyword evidence="2" id="KW-1185">Reference proteome</keyword>
<dbReference type="RefSeq" id="WP_092662399.1">
    <property type="nucleotide sequence ID" value="NZ_FOCX01000019.1"/>
</dbReference>
<reference evidence="2" key="1">
    <citation type="submission" date="2016-10" db="EMBL/GenBank/DDBJ databases">
        <authorList>
            <person name="Varghese N."/>
            <person name="Submissions S."/>
        </authorList>
    </citation>
    <scope>NUCLEOTIDE SEQUENCE [LARGE SCALE GENOMIC DNA]</scope>
    <source>
        <strain evidence="2">IBRC-M 10043</strain>
    </source>
</reference>
<proteinExistence type="predicted"/>
<evidence type="ECO:0000313" key="1">
    <source>
        <dbReference type="EMBL" id="SEO78313.1"/>
    </source>
</evidence>
<dbReference type="Proteomes" id="UP000198775">
    <property type="component" value="Unassembled WGS sequence"/>
</dbReference>
<accession>A0A1H8SJE4</accession>